<gene>
    <name evidence="1" type="ORF">R1sor_004816</name>
</gene>
<reference evidence="1 2" key="1">
    <citation type="submission" date="2024-09" db="EMBL/GenBank/DDBJ databases">
        <title>Chromosome-scale assembly of Riccia sorocarpa.</title>
        <authorList>
            <person name="Paukszto L."/>
        </authorList>
    </citation>
    <scope>NUCLEOTIDE SEQUENCE [LARGE SCALE GENOMIC DNA]</scope>
    <source>
        <strain evidence="1">LP-2024</strain>
        <tissue evidence="1">Aerial parts of the thallus</tissue>
    </source>
</reference>
<name>A0ABD3HLJ5_9MARC</name>
<evidence type="ECO:0000313" key="2">
    <source>
        <dbReference type="Proteomes" id="UP001633002"/>
    </source>
</evidence>
<dbReference type="Proteomes" id="UP001633002">
    <property type="component" value="Unassembled WGS sequence"/>
</dbReference>
<sequence length="208" mass="24132">MVDPHLIREPVDETFEEWKLAPIIMVQPLAPPNPVEAREEKKKKAVNLESFEASKVKTATNHHIRHAWFKPRMWSIGRYSENTTHSGTSMEVQRFVEQLCELGWQAYEVHHPSLYERLGTSHIAGRLARLEGKAWLLTKVELWERWLDTGKSRPIRPRSFSWKMKGCGPISHNQLRWITFKSQITSLAEKHMIGKGSLPWCIALASKM</sequence>
<dbReference type="AlphaFoldDB" id="A0ABD3HLJ5"/>
<keyword evidence="2" id="KW-1185">Reference proteome</keyword>
<accession>A0ABD3HLJ5</accession>
<organism evidence="1 2">
    <name type="scientific">Riccia sorocarpa</name>
    <dbReference type="NCBI Taxonomy" id="122646"/>
    <lineage>
        <taxon>Eukaryota</taxon>
        <taxon>Viridiplantae</taxon>
        <taxon>Streptophyta</taxon>
        <taxon>Embryophyta</taxon>
        <taxon>Marchantiophyta</taxon>
        <taxon>Marchantiopsida</taxon>
        <taxon>Marchantiidae</taxon>
        <taxon>Marchantiales</taxon>
        <taxon>Ricciaceae</taxon>
        <taxon>Riccia</taxon>
    </lineage>
</organism>
<protein>
    <submittedName>
        <fullName evidence="1">Uncharacterized protein</fullName>
    </submittedName>
</protein>
<comment type="caution">
    <text evidence="1">The sequence shown here is derived from an EMBL/GenBank/DDBJ whole genome shotgun (WGS) entry which is preliminary data.</text>
</comment>
<evidence type="ECO:0000313" key="1">
    <source>
        <dbReference type="EMBL" id="KAL3691165.1"/>
    </source>
</evidence>
<dbReference type="EMBL" id="JBJQOH010000003">
    <property type="protein sequence ID" value="KAL3691165.1"/>
    <property type="molecule type" value="Genomic_DNA"/>
</dbReference>
<proteinExistence type="predicted"/>